<evidence type="ECO:0000313" key="8">
    <source>
        <dbReference type="Proteomes" id="UP000002852"/>
    </source>
</evidence>
<evidence type="ECO:0000256" key="5">
    <source>
        <dbReference type="SAM" id="Phobius"/>
    </source>
</evidence>
<dbReference type="Gene3D" id="2.60.40.10">
    <property type="entry name" value="Immunoglobulins"/>
    <property type="match status" value="2"/>
</dbReference>
<reference evidence="7" key="3">
    <citation type="submission" date="2025-08" db="UniProtKB">
        <authorList>
            <consortium name="Ensembl"/>
        </authorList>
    </citation>
    <scope>IDENTIFICATION</scope>
    <source>
        <strain evidence="7">JP 163 A</strain>
    </source>
</reference>
<dbReference type="OMA" id="NISHCAK"/>
<proteinExistence type="predicted"/>
<protein>
    <recommendedName>
        <fullName evidence="6">Ig-like domain-containing protein</fullName>
    </recommendedName>
</protein>
<reference evidence="8" key="2">
    <citation type="journal article" date="2013" name="Nat. Genet.">
        <title>The genome of the platyfish, Xiphophorus maculatus, provides insights into evolutionary adaptation and several complex traits.</title>
        <authorList>
            <person name="Schartl M."/>
            <person name="Walter R.B."/>
            <person name="Shen Y."/>
            <person name="Garcia T."/>
            <person name="Catchen J."/>
            <person name="Amores A."/>
            <person name="Braasch I."/>
            <person name="Chalopin D."/>
            <person name="Volff J.N."/>
            <person name="Lesch K.P."/>
            <person name="Bisazza A."/>
            <person name="Minx P."/>
            <person name="Hillier L."/>
            <person name="Wilson R.K."/>
            <person name="Fuerstenberg S."/>
            <person name="Boore J."/>
            <person name="Searle S."/>
            <person name="Postlethwait J.H."/>
            <person name="Warren W.C."/>
        </authorList>
    </citation>
    <scope>NUCLEOTIDE SEQUENCE [LARGE SCALE GENOMIC DNA]</scope>
    <source>
        <strain evidence="8">JP 163 A</strain>
    </source>
</reference>
<dbReference type="PANTHER" id="PTHR12080:SF48">
    <property type="entry name" value="IMMUNOGLOBULIN SUBTYPE DOMAIN-CONTAINING PROTEIN"/>
    <property type="match status" value="1"/>
</dbReference>
<sequence>MSSTRESSSFWSNVTVKTKTMASLSVVAVCLLCCAAVASQGCDQFAAVGGNFNVPLGYQLKPTDTLKWKLNGNIIFYKRSVRLVVGKNADINDDGSLKLTNLKLDQAGLYTFEVFDQNGRPQTTRNTNLCVLDPVKKPEVKATCQDENVIFHCVSGAQPADAELEWLQDGEEAKGNRRSFETRAEETKGAQFVCKVSNKVSSESSEPVVHICAKTGYPDGINIWILTGARVGFIVVLTVLVSVCFVRVEKKMTMGLKADGEELPMQRIDTEQHSHHPNFSSLQPHHLQS</sequence>
<dbReference type="InterPro" id="IPR036179">
    <property type="entry name" value="Ig-like_dom_sf"/>
</dbReference>
<reference evidence="7" key="4">
    <citation type="submission" date="2025-09" db="UniProtKB">
        <authorList>
            <consortium name="Ensembl"/>
        </authorList>
    </citation>
    <scope>IDENTIFICATION</scope>
    <source>
        <strain evidence="7">JP 163 A</strain>
    </source>
</reference>
<name>A0A3B5PSJ0_XIPMA</name>
<dbReference type="PROSITE" id="PS50835">
    <property type="entry name" value="IG_LIKE"/>
    <property type="match status" value="1"/>
</dbReference>
<keyword evidence="3 5" id="KW-0472">Membrane</keyword>
<evidence type="ECO:0000256" key="3">
    <source>
        <dbReference type="ARBA" id="ARBA00023136"/>
    </source>
</evidence>
<organism evidence="7 8">
    <name type="scientific">Xiphophorus maculatus</name>
    <name type="common">Southern platyfish</name>
    <name type="synonym">Platypoecilus maculatus</name>
    <dbReference type="NCBI Taxonomy" id="8083"/>
    <lineage>
        <taxon>Eukaryota</taxon>
        <taxon>Metazoa</taxon>
        <taxon>Chordata</taxon>
        <taxon>Craniata</taxon>
        <taxon>Vertebrata</taxon>
        <taxon>Euteleostomi</taxon>
        <taxon>Actinopterygii</taxon>
        <taxon>Neopterygii</taxon>
        <taxon>Teleostei</taxon>
        <taxon>Neoteleostei</taxon>
        <taxon>Acanthomorphata</taxon>
        <taxon>Ovalentaria</taxon>
        <taxon>Atherinomorphae</taxon>
        <taxon>Cyprinodontiformes</taxon>
        <taxon>Poeciliidae</taxon>
        <taxon>Poeciliinae</taxon>
        <taxon>Xiphophorus</taxon>
    </lineage>
</organism>
<keyword evidence="4" id="KW-0325">Glycoprotein</keyword>
<evidence type="ECO:0000313" key="7">
    <source>
        <dbReference type="Ensembl" id="ENSXMAP00000022703.1"/>
    </source>
</evidence>
<dbReference type="PANTHER" id="PTHR12080">
    <property type="entry name" value="SIGNALING LYMPHOCYTIC ACTIVATION MOLECULE"/>
    <property type="match status" value="1"/>
</dbReference>
<evidence type="ECO:0000256" key="2">
    <source>
        <dbReference type="ARBA" id="ARBA00022729"/>
    </source>
</evidence>
<dbReference type="GeneTree" id="ENSGT00950000183273"/>
<dbReference type="Ensembl" id="ENSXMAT00000037395.1">
    <property type="protein sequence ID" value="ENSXMAP00000022703.1"/>
    <property type="gene ID" value="ENSXMAG00000020985.1"/>
</dbReference>
<reference evidence="8" key="1">
    <citation type="submission" date="2012-01" db="EMBL/GenBank/DDBJ databases">
        <authorList>
            <person name="Walter R."/>
            <person name="Schartl M."/>
            <person name="Warren W."/>
        </authorList>
    </citation>
    <scope>NUCLEOTIDE SEQUENCE [LARGE SCALE GENOMIC DNA]</scope>
    <source>
        <strain evidence="8">JP 163 A</strain>
    </source>
</reference>
<evidence type="ECO:0000256" key="4">
    <source>
        <dbReference type="ARBA" id="ARBA00023180"/>
    </source>
</evidence>
<dbReference type="Proteomes" id="UP000002852">
    <property type="component" value="Unassembled WGS sequence"/>
</dbReference>
<keyword evidence="5" id="KW-0812">Transmembrane</keyword>
<feature type="domain" description="Ig-like" evidence="6">
    <location>
        <begin position="121"/>
        <end position="210"/>
    </location>
</feature>
<dbReference type="InterPro" id="IPR013783">
    <property type="entry name" value="Ig-like_fold"/>
</dbReference>
<dbReference type="InterPro" id="IPR015631">
    <property type="entry name" value="CD2/SLAM_rcpt"/>
</dbReference>
<evidence type="ECO:0000259" key="6">
    <source>
        <dbReference type="PROSITE" id="PS50835"/>
    </source>
</evidence>
<comment type="subcellular location">
    <subcellularLocation>
        <location evidence="1">Membrane</location>
    </subcellularLocation>
</comment>
<feature type="transmembrane region" description="Helical" evidence="5">
    <location>
        <begin position="223"/>
        <end position="246"/>
    </location>
</feature>
<dbReference type="InterPro" id="IPR007110">
    <property type="entry name" value="Ig-like_dom"/>
</dbReference>
<keyword evidence="2" id="KW-0732">Signal</keyword>
<dbReference type="STRING" id="8083.ENSXMAP00000022703"/>
<dbReference type="AlphaFoldDB" id="A0A3B5PSJ0"/>
<dbReference type="GO" id="GO:0016020">
    <property type="term" value="C:membrane"/>
    <property type="evidence" value="ECO:0007669"/>
    <property type="project" value="UniProtKB-SubCell"/>
</dbReference>
<accession>A0A3B5PSJ0</accession>
<keyword evidence="8" id="KW-1185">Reference proteome</keyword>
<keyword evidence="5" id="KW-1133">Transmembrane helix</keyword>
<evidence type="ECO:0000256" key="1">
    <source>
        <dbReference type="ARBA" id="ARBA00004370"/>
    </source>
</evidence>
<dbReference type="SUPFAM" id="SSF48726">
    <property type="entry name" value="Immunoglobulin"/>
    <property type="match status" value="2"/>
</dbReference>
<dbReference type="InParanoid" id="A0A3B5PSJ0"/>